<organism evidence="8 9">
    <name type="scientific">Bordetella avium (strain 197N)</name>
    <dbReference type="NCBI Taxonomy" id="360910"/>
    <lineage>
        <taxon>Bacteria</taxon>
        <taxon>Pseudomonadati</taxon>
        <taxon>Pseudomonadota</taxon>
        <taxon>Betaproteobacteria</taxon>
        <taxon>Burkholderiales</taxon>
        <taxon>Alcaligenaceae</taxon>
        <taxon>Bordetella</taxon>
    </lineage>
</organism>
<dbReference type="InterPro" id="IPR050090">
    <property type="entry name" value="Tyrosine_recombinase_XerCD"/>
</dbReference>
<evidence type="ECO:0000313" key="9">
    <source>
        <dbReference type="Proteomes" id="UP000001977"/>
    </source>
</evidence>
<dbReference type="KEGG" id="bav:BAV1280"/>
<dbReference type="Pfam" id="PF00589">
    <property type="entry name" value="Phage_integrase"/>
    <property type="match status" value="1"/>
</dbReference>
<dbReference type="Gene3D" id="1.10.150.130">
    <property type="match status" value="1"/>
</dbReference>
<evidence type="ECO:0000259" key="6">
    <source>
        <dbReference type="PROSITE" id="PS51898"/>
    </source>
</evidence>
<dbReference type="InterPro" id="IPR010998">
    <property type="entry name" value="Integrase_recombinase_N"/>
</dbReference>
<dbReference type="GO" id="GO:0006310">
    <property type="term" value="P:DNA recombination"/>
    <property type="evidence" value="ECO:0007669"/>
    <property type="project" value="UniProtKB-KW"/>
</dbReference>
<evidence type="ECO:0000313" key="8">
    <source>
        <dbReference type="EMBL" id="CAJ48887.1"/>
    </source>
</evidence>
<dbReference type="GO" id="GO:0015074">
    <property type="term" value="P:DNA integration"/>
    <property type="evidence" value="ECO:0007669"/>
    <property type="project" value="UniProtKB-KW"/>
</dbReference>
<dbReference type="GO" id="GO:0003677">
    <property type="term" value="F:DNA binding"/>
    <property type="evidence" value="ECO:0007669"/>
    <property type="project" value="UniProtKB-UniRule"/>
</dbReference>
<dbReference type="Gene3D" id="1.10.443.10">
    <property type="entry name" value="Intergrase catalytic core"/>
    <property type="match status" value="1"/>
</dbReference>
<dbReference type="InterPro" id="IPR002104">
    <property type="entry name" value="Integrase_catalytic"/>
</dbReference>
<keyword evidence="9" id="KW-1185">Reference proteome</keyword>
<feature type="domain" description="Core-binding (CB)" evidence="7">
    <location>
        <begin position="102"/>
        <end position="182"/>
    </location>
</feature>
<proteinExistence type="inferred from homology"/>
<dbReference type="PROSITE" id="PS51900">
    <property type="entry name" value="CB"/>
    <property type="match status" value="1"/>
</dbReference>
<dbReference type="InterPro" id="IPR022000">
    <property type="entry name" value="Min27-like_integrase_DNA_bind"/>
</dbReference>
<dbReference type="HOGENOM" id="CLU_027562_8_2_4"/>
<dbReference type="eggNOG" id="COG0582">
    <property type="taxonomic scope" value="Bacteria"/>
</dbReference>
<protein>
    <submittedName>
        <fullName evidence="8">Phage integrase</fullName>
    </submittedName>
</protein>
<evidence type="ECO:0000259" key="7">
    <source>
        <dbReference type="PROSITE" id="PS51900"/>
    </source>
</evidence>
<dbReference type="Proteomes" id="UP000001977">
    <property type="component" value="Chromosome"/>
</dbReference>
<keyword evidence="3 5" id="KW-0238">DNA-binding</keyword>
<feature type="domain" description="Tyr recombinase" evidence="6">
    <location>
        <begin position="210"/>
        <end position="403"/>
    </location>
</feature>
<dbReference type="SUPFAM" id="SSF56349">
    <property type="entry name" value="DNA breaking-rejoining enzymes"/>
    <property type="match status" value="1"/>
</dbReference>
<dbReference type="InterPro" id="IPR044068">
    <property type="entry name" value="CB"/>
</dbReference>
<keyword evidence="2" id="KW-0229">DNA integration</keyword>
<evidence type="ECO:0000256" key="1">
    <source>
        <dbReference type="ARBA" id="ARBA00008857"/>
    </source>
</evidence>
<dbReference type="PANTHER" id="PTHR30349:SF41">
    <property type="entry name" value="INTEGRASE_RECOMBINASE PROTEIN MJ0367-RELATED"/>
    <property type="match status" value="1"/>
</dbReference>
<dbReference type="Pfam" id="PF12167">
    <property type="entry name" value="Arm-DNA-bind_2"/>
    <property type="match status" value="1"/>
</dbReference>
<evidence type="ECO:0000256" key="4">
    <source>
        <dbReference type="ARBA" id="ARBA00023172"/>
    </source>
</evidence>
<sequence length="415" mass="46281">MGRSGAGTTPTAPRGVTIRELKDGPRVQIAFSYQGQQCRELLPPGKITKTFLEYAAGLRAEIRRKIADGTFSYKAYFPHSPLAARLQPGQDGIPGGPLLLGVLLDQQLALYQKQAENGSISHSTLLGYTKAINHFLKPRWGETPVAELAPADLRAWIAGMGVTGKTVRNRLTPLRSVLDDAVNDELLESSPLDRIALGKLIKQTSRKSDYEVDPFDMDEVQALYRAAREDERPFIQFWLETGLRPGEVMAVSWGGVDWIHNTIRIEENIVTGIVDGKVAQVLKKPKTKSGIRDIELSPLAVAALQAQKAYSFLAGGRIWHDPRRSQPWATESQIRKSLWQPLCKRAGVRYRNPYQMRHTFASTHLTAGRNPYWVANQMGHVDVEMVFKIYGKFIPLNYQKAGAFTPISHRNEATG</sequence>
<dbReference type="AlphaFoldDB" id="Q2L302"/>
<accession>Q2L302</accession>
<dbReference type="STRING" id="360910.BAV1280"/>
<dbReference type="OrthoDB" id="5391994at2"/>
<comment type="similarity">
    <text evidence="1">Belongs to the 'phage' integrase family.</text>
</comment>
<dbReference type="RefSeq" id="WP_012416960.1">
    <property type="nucleotide sequence ID" value="NC_010645.1"/>
</dbReference>
<dbReference type="CDD" id="cd01189">
    <property type="entry name" value="INT_ICEBs1_C_like"/>
    <property type="match status" value="1"/>
</dbReference>
<keyword evidence="4" id="KW-0233">DNA recombination</keyword>
<dbReference type="EMBL" id="AM167904">
    <property type="protein sequence ID" value="CAJ48887.1"/>
    <property type="molecule type" value="Genomic_DNA"/>
</dbReference>
<evidence type="ECO:0000256" key="5">
    <source>
        <dbReference type="PROSITE-ProRule" id="PRU01248"/>
    </source>
</evidence>
<dbReference type="InterPro" id="IPR013762">
    <property type="entry name" value="Integrase-like_cat_sf"/>
</dbReference>
<reference evidence="8 9" key="1">
    <citation type="journal article" date="2006" name="J. Bacteriol.">
        <title>Comparison of the genome sequence of the poultry pathogen Bordetella avium with those of B. bronchiseptica, B. pertussis, and B. parapertussis reveals extensive diversity in surface structures associated with host interaction.</title>
        <authorList>
            <person name="Sebaihia M."/>
            <person name="Preston A."/>
            <person name="Maskell D.J."/>
            <person name="Kuzmiak H."/>
            <person name="Connell T.D."/>
            <person name="King N.D."/>
            <person name="Orndorff P.E."/>
            <person name="Miyamoto D.M."/>
            <person name="Thomson N.R."/>
            <person name="Harris D."/>
            <person name="Goble A."/>
            <person name="Lord A."/>
            <person name="Murphy L."/>
            <person name="Quail M.A."/>
            <person name="Rutter S."/>
            <person name="Squares R."/>
            <person name="Squares S."/>
            <person name="Woodward J."/>
            <person name="Parkhill J."/>
            <person name="Temple L.M."/>
        </authorList>
    </citation>
    <scope>NUCLEOTIDE SEQUENCE [LARGE SCALE GENOMIC DNA]</scope>
    <source>
        <strain evidence="8 9">197N</strain>
    </source>
</reference>
<dbReference type="InterPro" id="IPR011010">
    <property type="entry name" value="DNA_brk_join_enz"/>
</dbReference>
<evidence type="ECO:0000256" key="3">
    <source>
        <dbReference type="ARBA" id="ARBA00023125"/>
    </source>
</evidence>
<dbReference type="PROSITE" id="PS51898">
    <property type="entry name" value="TYR_RECOMBINASE"/>
    <property type="match status" value="1"/>
</dbReference>
<evidence type="ECO:0000256" key="2">
    <source>
        <dbReference type="ARBA" id="ARBA00022908"/>
    </source>
</evidence>
<gene>
    <name evidence="8" type="ordered locus">BAV1280</name>
</gene>
<name>Q2L302_BORA1</name>
<dbReference type="PANTHER" id="PTHR30349">
    <property type="entry name" value="PHAGE INTEGRASE-RELATED"/>
    <property type="match status" value="1"/>
</dbReference>